<evidence type="ECO:0000256" key="1">
    <source>
        <dbReference type="ARBA" id="ARBA00004651"/>
    </source>
</evidence>
<keyword evidence="7 8" id="KW-0472">Membrane</keyword>
<evidence type="ECO:0000256" key="5">
    <source>
        <dbReference type="ARBA" id="ARBA00022989"/>
    </source>
</evidence>
<evidence type="ECO:0000313" key="9">
    <source>
        <dbReference type="EMBL" id="MBE1459573.1"/>
    </source>
</evidence>
<evidence type="ECO:0000256" key="2">
    <source>
        <dbReference type="ARBA" id="ARBA00022448"/>
    </source>
</evidence>
<dbReference type="EMBL" id="JADBDY010000001">
    <property type="protein sequence ID" value="MBE1459573.1"/>
    <property type="molecule type" value="Genomic_DNA"/>
</dbReference>
<feature type="transmembrane region" description="Helical" evidence="8">
    <location>
        <begin position="121"/>
        <end position="150"/>
    </location>
</feature>
<feature type="transmembrane region" description="Helical" evidence="8">
    <location>
        <begin position="344"/>
        <end position="377"/>
    </location>
</feature>
<keyword evidence="10" id="KW-1185">Reference proteome</keyword>
<evidence type="ECO:0000256" key="7">
    <source>
        <dbReference type="ARBA" id="ARBA00023136"/>
    </source>
</evidence>
<evidence type="ECO:0000256" key="4">
    <source>
        <dbReference type="ARBA" id="ARBA00022692"/>
    </source>
</evidence>
<dbReference type="PANTHER" id="PTHR32024:SF1">
    <property type="entry name" value="KTR SYSTEM POTASSIUM UPTAKE PROTEIN B"/>
    <property type="match status" value="1"/>
</dbReference>
<dbReference type="Pfam" id="PF02386">
    <property type="entry name" value="TrkH"/>
    <property type="match status" value="1"/>
</dbReference>
<protein>
    <submittedName>
        <fullName evidence="9">Trk-type K+ transport system membrane component</fullName>
    </submittedName>
</protein>
<accession>A0ABR9HKN1</accession>
<keyword evidence="5 8" id="KW-1133">Transmembrane helix</keyword>
<dbReference type="Proteomes" id="UP000598217">
    <property type="component" value="Unassembled WGS sequence"/>
</dbReference>
<evidence type="ECO:0000256" key="6">
    <source>
        <dbReference type="ARBA" id="ARBA00023065"/>
    </source>
</evidence>
<comment type="caution">
    <text evidence="9">The sequence shown here is derived from an EMBL/GenBank/DDBJ whole genome shotgun (WGS) entry which is preliminary data.</text>
</comment>
<organism evidence="9 10">
    <name type="scientific">Nocardiopsis terrae</name>
    <dbReference type="NCBI Taxonomy" id="372655"/>
    <lineage>
        <taxon>Bacteria</taxon>
        <taxon>Bacillati</taxon>
        <taxon>Actinomycetota</taxon>
        <taxon>Actinomycetes</taxon>
        <taxon>Streptosporangiales</taxon>
        <taxon>Nocardiopsidaceae</taxon>
        <taxon>Nocardiopsis</taxon>
    </lineage>
</organism>
<feature type="transmembrane region" description="Helical" evidence="8">
    <location>
        <begin position="64"/>
        <end position="82"/>
    </location>
</feature>
<evidence type="ECO:0000313" key="10">
    <source>
        <dbReference type="Proteomes" id="UP000598217"/>
    </source>
</evidence>
<gene>
    <name evidence="9" type="ORF">H4W79_003787</name>
</gene>
<feature type="transmembrane region" description="Helical" evidence="8">
    <location>
        <begin position="242"/>
        <end position="262"/>
    </location>
</feature>
<comment type="subcellular location">
    <subcellularLocation>
        <location evidence="1">Cell membrane</location>
        <topology evidence="1">Multi-pass membrane protein</topology>
    </subcellularLocation>
</comment>
<evidence type="ECO:0000256" key="3">
    <source>
        <dbReference type="ARBA" id="ARBA00022475"/>
    </source>
</evidence>
<dbReference type="InterPro" id="IPR003445">
    <property type="entry name" value="Cat_transpt"/>
</dbReference>
<reference evidence="9 10" key="1">
    <citation type="submission" date="2020-10" db="EMBL/GenBank/DDBJ databases">
        <title>Sequencing the genomes of 1000 actinobacteria strains.</title>
        <authorList>
            <person name="Klenk H.-P."/>
        </authorList>
    </citation>
    <scope>NUCLEOTIDE SEQUENCE [LARGE SCALE GENOMIC DNA]</scope>
    <source>
        <strain evidence="9 10">DSM 45157</strain>
    </source>
</reference>
<keyword evidence="4 8" id="KW-0812">Transmembrane</keyword>
<evidence type="ECO:0000256" key="8">
    <source>
        <dbReference type="SAM" id="Phobius"/>
    </source>
</evidence>
<feature type="transmembrane region" description="Helical" evidence="8">
    <location>
        <begin position="274"/>
        <end position="297"/>
    </location>
</feature>
<feature type="transmembrane region" description="Helical" evidence="8">
    <location>
        <begin position="176"/>
        <end position="195"/>
    </location>
</feature>
<feature type="transmembrane region" description="Helical" evidence="8">
    <location>
        <begin position="397"/>
        <end position="419"/>
    </location>
</feature>
<keyword evidence="2" id="KW-0813">Transport</keyword>
<keyword evidence="6" id="KW-0406">Ion transport</keyword>
<proteinExistence type="predicted"/>
<feature type="transmembrane region" description="Helical" evidence="8">
    <location>
        <begin position="458"/>
        <end position="479"/>
    </location>
</feature>
<sequence length="496" mass="53715">MTTGEHGIMWWNSTTPRATRTRVFVAVLERVRTLWDRLPIPRSGLRGAPPMQKSRTAWGKPARAFLLMFVLVDLLGTGLLMTPAASAGPEELTLVEATFTSTTSLAVCGLSVISIGGDLSVFGQLVVLALIQVGGIGIMTLASLLGAALIHRFSLRMQLNVQAENRAQAVGDVRSIVSRVVIVCLTIEAVTFVIITPRMWLGHDLSPGEALYSGLFHSVSAFNNAGLSLYDESLTRFSGDGIILFTVAVAVILGGIGFPVLLELRHHWRTPGAWGLHTKITIVTSALLFGVTALLIIMMEWNNPRTLGELHWWAKISDGFFHGVMPRSGGFNVTDTGAMYDSTLLLTIMMMFVGNGSAGTAGGIKVATLAVIFLVVWSEARAHTRVHVFGRRLAPDVIRQSLSLTFLSMTVVAITTVFFLHTTPFTFMQTLFEVVSAVGVVGLSTGITPALAPWAQLTLAFLMIAGRIGPITFVTALAFRERKRRYDLPEARPMIG</sequence>
<dbReference type="PANTHER" id="PTHR32024">
    <property type="entry name" value="TRK SYSTEM POTASSIUM UPTAKE PROTEIN TRKG-RELATED"/>
    <property type="match status" value="1"/>
</dbReference>
<name>A0ABR9HKN1_9ACTN</name>
<keyword evidence="3" id="KW-1003">Cell membrane</keyword>